<dbReference type="CDD" id="cd00609">
    <property type="entry name" value="AAT_like"/>
    <property type="match status" value="1"/>
</dbReference>
<sequence>MFHTISLSKSDPTPLYIQLASELAKLIQGNFLTQGMKLPTIRFLSKQLCINRDTVVSAYKLLENQGLVESHIGKGTYISTHPISTTTTLPLDSISQICCSHIGVPKTFFPSSLCLDLATEIVKKENWEAFNDPLYRERHLLKSTVSNFLKQLGIPHHYAQVRIIKTMDQFLLDLFKDSPKTGICVEAIRDLSWSCYLRSLGAKIYETPLTAEGIDLNILEKHLHTGNIAYIFITSQLQNPTGLCYSKNCKNQLVELAKRYNCTIIDDITYASFMYDSPIPFYEDDAPIIYIHQFSKLYLPYMNYTFAILPLAFIKRLRDPIECSFNERLLRHYLSSSELKTIEHTILMAYKEHYALLSDALKQLPIRLTIHNGGAFFWLRVPIKQYDILCQYLLEHEIIISPGDLFSTTSLKGYFRLSITHLDSSQIYQVIQVLRNFFITL</sequence>
<evidence type="ECO:0000259" key="6">
    <source>
        <dbReference type="PROSITE" id="PS50949"/>
    </source>
</evidence>
<reference evidence="7 8" key="1">
    <citation type="journal article" date="2011" name="J. Bacteriol.">
        <title>Complete genome sequence of the cellulose-degrading bacterium Cellulosilyticum lentocellum.</title>
        <authorList>
            <consortium name="US DOE Joint Genome Institute"/>
            <person name="Miller D.A."/>
            <person name="Suen G."/>
            <person name="Bruce D."/>
            <person name="Copeland A."/>
            <person name="Cheng J.F."/>
            <person name="Detter C."/>
            <person name="Goodwin L.A."/>
            <person name="Han C.S."/>
            <person name="Hauser L.J."/>
            <person name="Land M.L."/>
            <person name="Lapidus A."/>
            <person name="Lucas S."/>
            <person name="Meincke L."/>
            <person name="Pitluck S."/>
            <person name="Tapia R."/>
            <person name="Teshima H."/>
            <person name="Woyke T."/>
            <person name="Fox B.G."/>
            <person name="Angert E.R."/>
            <person name="Currie C.R."/>
        </authorList>
    </citation>
    <scope>NUCLEOTIDE SEQUENCE [LARGE SCALE GENOMIC DNA]</scope>
    <source>
        <strain evidence="8">ATCC 49066 / DSM 5427 / NCIMB 11756 / RHM5</strain>
    </source>
</reference>
<dbReference type="STRING" id="642492.Clole_1092"/>
<accession>F2JS08</accession>
<dbReference type="SMART" id="SM00345">
    <property type="entry name" value="HTH_GNTR"/>
    <property type="match status" value="1"/>
</dbReference>
<dbReference type="InterPro" id="IPR004839">
    <property type="entry name" value="Aminotransferase_I/II_large"/>
</dbReference>
<keyword evidence="8" id="KW-1185">Reference proteome</keyword>
<dbReference type="GO" id="GO:0003677">
    <property type="term" value="F:DNA binding"/>
    <property type="evidence" value="ECO:0007669"/>
    <property type="project" value="UniProtKB-KW"/>
</dbReference>
<dbReference type="InterPro" id="IPR000524">
    <property type="entry name" value="Tscrpt_reg_HTH_GntR"/>
</dbReference>
<dbReference type="RefSeq" id="WP_013656121.1">
    <property type="nucleotide sequence ID" value="NC_015275.1"/>
</dbReference>
<dbReference type="InterPro" id="IPR036388">
    <property type="entry name" value="WH-like_DNA-bd_sf"/>
</dbReference>
<keyword evidence="7" id="KW-0032">Aminotransferase</keyword>
<dbReference type="PANTHER" id="PTHR46577:SF1">
    <property type="entry name" value="HTH-TYPE TRANSCRIPTIONAL REGULATORY PROTEIN GABR"/>
    <property type="match status" value="1"/>
</dbReference>
<dbReference type="Gene3D" id="3.40.640.10">
    <property type="entry name" value="Type I PLP-dependent aspartate aminotransferase-like (Major domain)"/>
    <property type="match status" value="1"/>
</dbReference>
<evidence type="ECO:0000256" key="2">
    <source>
        <dbReference type="ARBA" id="ARBA00022898"/>
    </source>
</evidence>
<evidence type="ECO:0000313" key="8">
    <source>
        <dbReference type="Proteomes" id="UP000008467"/>
    </source>
</evidence>
<dbReference type="GO" id="GO:0003700">
    <property type="term" value="F:DNA-binding transcription factor activity"/>
    <property type="evidence" value="ECO:0007669"/>
    <property type="project" value="InterPro"/>
</dbReference>
<dbReference type="Gene3D" id="3.90.1150.10">
    <property type="entry name" value="Aspartate Aminotransferase, domain 1"/>
    <property type="match status" value="1"/>
</dbReference>
<dbReference type="CDD" id="cd07377">
    <property type="entry name" value="WHTH_GntR"/>
    <property type="match status" value="1"/>
</dbReference>
<organism evidence="7 8">
    <name type="scientific">Cellulosilyticum lentocellum (strain ATCC 49066 / DSM 5427 / NCIMB 11756 / RHM5)</name>
    <name type="common">Clostridium lentocellum</name>
    <dbReference type="NCBI Taxonomy" id="642492"/>
    <lineage>
        <taxon>Bacteria</taxon>
        <taxon>Bacillati</taxon>
        <taxon>Bacillota</taxon>
        <taxon>Clostridia</taxon>
        <taxon>Lachnospirales</taxon>
        <taxon>Cellulosilyticaceae</taxon>
        <taxon>Cellulosilyticum</taxon>
    </lineage>
</organism>
<dbReference type="InterPro" id="IPR036390">
    <property type="entry name" value="WH_DNA-bd_sf"/>
</dbReference>
<evidence type="ECO:0000256" key="1">
    <source>
        <dbReference type="ARBA" id="ARBA00005384"/>
    </source>
</evidence>
<dbReference type="PROSITE" id="PS50949">
    <property type="entry name" value="HTH_GNTR"/>
    <property type="match status" value="1"/>
</dbReference>
<dbReference type="Pfam" id="PF00155">
    <property type="entry name" value="Aminotran_1_2"/>
    <property type="match status" value="1"/>
</dbReference>
<keyword evidence="7" id="KW-0808">Transferase</keyword>
<dbReference type="Gene3D" id="1.10.10.10">
    <property type="entry name" value="Winged helix-like DNA-binding domain superfamily/Winged helix DNA-binding domain"/>
    <property type="match status" value="1"/>
</dbReference>
<dbReference type="GO" id="GO:0008483">
    <property type="term" value="F:transaminase activity"/>
    <property type="evidence" value="ECO:0007669"/>
    <property type="project" value="UniProtKB-KW"/>
</dbReference>
<name>F2JS08_CELLD</name>
<dbReference type="KEGG" id="cle:Clole_1092"/>
<dbReference type="GO" id="GO:0030170">
    <property type="term" value="F:pyridoxal phosphate binding"/>
    <property type="evidence" value="ECO:0007669"/>
    <property type="project" value="InterPro"/>
</dbReference>
<evidence type="ECO:0000256" key="5">
    <source>
        <dbReference type="ARBA" id="ARBA00023163"/>
    </source>
</evidence>
<dbReference type="InterPro" id="IPR015424">
    <property type="entry name" value="PyrdxlP-dep_Trfase"/>
</dbReference>
<dbReference type="InterPro" id="IPR015422">
    <property type="entry name" value="PyrdxlP-dep_Trfase_small"/>
</dbReference>
<keyword evidence="2" id="KW-0663">Pyridoxal phosphate</keyword>
<keyword evidence="4" id="KW-0238">DNA-binding</keyword>
<keyword evidence="3" id="KW-0805">Transcription regulation</keyword>
<protein>
    <submittedName>
        <fullName evidence="7">Transcriptional regulator, GntR family with aminotransferase domain</fullName>
    </submittedName>
</protein>
<proteinExistence type="inferred from homology"/>
<comment type="similarity">
    <text evidence="1">In the C-terminal section; belongs to the class-I pyridoxal-phosphate-dependent aminotransferase family.</text>
</comment>
<dbReference type="HOGENOM" id="CLU_017584_0_0_9"/>
<dbReference type="AlphaFoldDB" id="F2JS08"/>
<evidence type="ECO:0000256" key="3">
    <source>
        <dbReference type="ARBA" id="ARBA00023015"/>
    </source>
</evidence>
<dbReference type="Proteomes" id="UP000008467">
    <property type="component" value="Chromosome"/>
</dbReference>
<dbReference type="SUPFAM" id="SSF53383">
    <property type="entry name" value="PLP-dependent transferases"/>
    <property type="match status" value="1"/>
</dbReference>
<gene>
    <name evidence="7" type="ordered locus">Clole_1092</name>
</gene>
<dbReference type="Pfam" id="PF00392">
    <property type="entry name" value="GntR"/>
    <property type="match status" value="1"/>
</dbReference>
<dbReference type="InterPro" id="IPR015421">
    <property type="entry name" value="PyrdxlP-dep_Trfase_major"/>
</dbReference>
<dbReference type="eggNOG" id="COG1167">
    <property type="taxonomic scope" value="Bacteria"/>
</dbReference>
<keyword evidence="5" id="KW-0804">Transcription</keyword>
<dbReference type="PANTHER" id="PTHR46577">
    <property type="entry name" value="HTH-TYPE TRANSCRIPTIONAL REGULATORY PROTEIN GABR"/>
    <property type="match status" value="1"/>
</dbReference>
<evidence type="ECO:0000313" key="7">
    <source>
        <dbReference type="EMBL" id="ADZ82822.1"/>
    </source>
</evidence>
<evidence type="ECO:0000256" key="4">
    <source>
        <dbReference type="ARBA" id="ARBA00023125"/>
    </source>
</evidence>
<dbReference type="SUPFAM" id="SSF46785">
    <property type="entry name" value="Winged helix' DNA-binding domain"/>
    <property type="match status" value="1"/>
</dbReference>
<feature type="domain" description="HTH gntR-type" evidence="6">
    <location>
        <begin position="13"/>
        <end position="81"/>
    </location>
</feature>
<dbReference type="InterPro" id="IPR051446">
    <property type="entry name" value="HTH_trans_reg/aminotransferase"/>
</dbReference>
<dbReference type="EMBL" id="CP002582">
    <property type="protein sequence ID" value="ADZ82822.1"/>
    <property type="molecule type" value="Genomic_DNA"/>
</dbReference>